<gene>
    <name evidence="1" type="ORF">LCGC14_2287210</name>
</gene>
<dbReference type="EMBL" id="LAZR01031958">
    <property type="protein sequence ID" value="KKL52261.1"/>
    <property type="molecule type" value="Genomic_DNA"/>
</dbReference>
<organism evidence="1">
    <name type="scientific">marine sediment metagenome</name>
    <dbReference type="NCBI Taxonomy" id="412755"/>
    <lineage>
        <taxon>unclassified sequences</taxon>
        <taxon>metagenomes</taxon>
        <taxon>ecological metagenomes</taxon>
    </lineage>
</organism>
<comment type="caution">
    <text evidence="1">The sequence shown here is derived from an EMBL/GenBank/DDBJ whole genome shotgun (WGS) entry which is preliminary data.</text>
</comment>
<reference evidence="1" key="1">
    <citation type="journal article" date="2015" name="Nature">
        <title>Complex archaea that bridge the gap between prokaryotes and eukaryotes.</title>
        <authorList>
            <person name="Spang A."/>
            <person name="Saw J.H."/>
            <person name="Jorgensen S.L."/>
            <person name="Zaremba-Niedzwiedzka K."/>
            <person name="Martijn J."/>
            <person name="Lind A.E."/>
            <person name="van Eijk R."/>
            <person name="Schleper C."/>
            <person name="Guy L."/>
            <person name="Ettema T.J."/>
        </authorList>
    </citation>
    <scope>NUCLEOTIDE SEQUENCE</scope>
</reference>
<feature type="non-terminal residue" evidence="1">
    <location>
        <position position="32"/>
    </location>
</feature>
<name>A0A0F9DEU3_9ZZZZ</name>
<dbReference type="AlphaFoldDB" id="A0A0F9DEU3"/>
<accession>A0A0F9DEU3</accession>
<protein>
    <submittedName>
        <fullName evidence="1">Uncharacterized protein</fullName>
    </submittedName>
</protein>
<proteinExistence type="predicted"/>
<evidence type="ECO:0000313" key="1">
    <source>
        <dbReference type="EMBL" id="KKL52261.1"/>
    </source>
</evidence>
<sequence>MSTDFITGAWEVLKEIWGWFEFLTFIDEWEEA</sequence>